<dbReference type="InterPro" id="IPR007353">
    <property type="entry name" value="DUF421"/>
</dbReference>
<accession>A0ABQ2GBN9</accession>
<keyword evidence="5 7" id="KW-1133">Transmembrane helix</keyword>
<organism evidence="9 10">
    <name type="scientific">Deinococcus aerolatus</name>
    <dbReference type="NCBI Taxonomy" id="522487"/>
    <lineage>
        <taxon>Bacteria</taxon>
        <taxon>Thermotogati</taxon>
        <taxon>Deinococcota</taxon>
        <taxon>Deinococci</taxon>
        <taxon>Deinococcales</taxon>
        <taxon>Deinococcaceae</taxon>
        <taxon>Deinococcus</taxon>
    </lineage>
</organism>
<feature type="domain" description="YetF C-terminal" evidence="8">
    <location>
        <begin position="88"/>
        <end position="157"/>
    </location>
</feature>
<keyword evidence="3" id="KW-1003">Cell membrane</keyword>
<keyword evidence="4 7" id="KW-0812">Transmembrane</keyword>
<gene>
    <name evidence="9" type="ORF">GCM10010840_24020</name>
</gene>
<feature type="transmembrane region" description="Helical" evidence="7">
    <location>
        <begin position="12"/>
        <end position="34"/>
    </location>
</feature>
<comment type="subcellular location">
    <subcellularLocation>
        <location evidence="1">Cell membrane</location>
        <topology evidence="1">Multi-pass membrane protein</topology>
    </subcellularLocation>
</comment>
<keyword evidence="6 7" id="KW-0472">Membrane</keyword>
<reference evidence="10" key="1">
    <citation type="journal article" date="2019" name="Int. J. Syst. Evol. Microbiol.">
        <title>The Global Catalogue of Microorganisms (GCM) 10K type strain sequencing project: providing services to taxonomists for standard genome sequencing and annotation.</title>
        <authorList>
            <consortium name="The Broad Institute Genomics Platform"/>
            <consortium name="The Broad Institute Genome Sequencing Center for Infectious Disease"/>
            <person name="Wu L."/>
            <person name="Ma J."/>
        </authorList>
    </citation>
    <scope>NUCLEOTIDE SEQUENCE [LARGE SCALE GENOMIC DNA]</scope>
    <source>
        <strain evidence="10">JCM 15442</strain>
    </source>
</reference>
<evidence type="ECO:0000256" key="7">
    <source>
        <dbReference type="SAM" id="Phobius"/>
    </source>
</evidence>
<dbReference type="EMBL" id="BMOL01000011">
    <property type="protein sequence ID" value="GGL85283.1"/>
    <property type="molecule type" value="Genomic_DNA"/>
</dbReference>
<dbReference type="Proteomes" id="UP000639973">
    <property type="component" value="Unassembled WGS sequence"/>
</dbReference>
<dbReference type="Pfam" id="PF04239">
    <property type="entry name" value="DUF421"/>
    <property type="match status" value="1"/>
</dbReference>
<evidence type="ECO:0000313" key="9">
    <source>
        <dbReference type="EMBL" id="GGL85283.1"/>
    </source>
</evidence>
<evidence type="ECO:0000256" key="5">
    <source>
        <dbReference type="ARBA" id="ARBA00022989"/>
    </source>
</evidence>
<sequence>MTPENGWSVRLVVRIMLSTALLFGYIVVLARTFGARTFATFTSYDFLTNVAAGSLVASAILGKSVVESSLSLLVLVGLQAVVSGLSARSERAQRVFDNGPVVLVERGQIRREAMRRARVSDAILQEELRQAGVNSVEGVAFAVLESGGRISVLQEPDSGRISPAIRPTAKGT</sequence>
<evidence type="ECO:0000256" key="3">
    <source>
        <dbReference type="ARBA" id="ARBA00022475"/>
    </source>
</evidence>
<dbReference type="PANTHER" id="PTHR34582">
    <property type="entry name" value="UPF0702 TRANSMEMBRANE PROTEIN YCAP"/>
    <property type="match status" value="1"/>
</dbReference>
<dbReference type="Gene3D" id="3.30.240.20">
    <property type="entry name" value="bsu07140 like domains"/>
    <property type="match status" value="1"/>
</dbReference>
<protein>
    <recommendedName>
        <fullName evidence="8">YetF C-terminal domain-containing protein</fullName>
    </recommendedName>
</protein>
<dbReference type="PANTHER" id="PTHR34582:SF6">
    <property type="entry name" value="UPF0702 TRANSMEMBRANE PROTEIN YCAP"/>
    <property type="match status" value="1"/>
</dbReference>
<dbReference type="InterPro" id="IPR023090">
    <property type="entry name" value="UPF0702_alpha/beta_dom_sf"/>
</dbReference>
<evidence type="ECO:0000313" key="10">
    <source>
        <dbReference type="Proteomes" id="UP000639973"/>
    </source>
</evidence>
<evidence type="ECO:0000256" key="2">
    <source>
        <dbReference type="ARBA" id="ARBA00006448"/>
    </source>
</evidence>
<comment type="caution">
    <text evidence="9">The sequence shown here is derived from an EMBL/GenBank/DDBJ whole genome shotgun (WGS) entry which is preliminary data.</text>
</comment>
<evidence type="ECO:0000259" key="8">
    <source>
        <dbReference type="Pfam" id="PF04239"/>
    </source>
</evidence>
<evidence type="ECO:0000256" key="6">
    <source>
        <dbReference type="ARBA" id="ARBA00023136"/>
    </source>
</evidence>
<comment type="similarity">
    <text evidence="2">Belongs to the UPF0702 family.</text>
</comment>
<evidence type="ECO:0000256" key="4">
    <source>
        <dbReference type="ARBA" id="ARBA00022692"/>
    </source>
</evidence>
<proteinExistence type="inferred from homology"/>
<name>A0ABQ2GBN9_9DEIO</name>
<keyword evidence="10" id="KW-1185">Reference proteome</keyword>
<evidence type="ECO:0000256" key="1">
    <source>
        <dbReference type="ARBA" id="ARBA00004651"/>
    </source>
</evidence>